<dbReference type="Pfam" id="PF01590">
    <property type="entry name" value="GAF"/>
    <property type="match status" value="1"/>
</dbReference>
<keyword evidence="6" id="KW-1185">Reference proteome</keyword>
<evidence type="ECO:0000313" key="6">
    <source>
        <dbReference type="Proteomes" id="UP000635245"/>
    </source>
</evidence>
<keyword evidence="2" id="KW-0238">DNA-binding</keyword>
<dbReference type="InterPro" id="IPR036388">
    <property type="entry name" value="WH-like_DNA-bd_sf"/>
</dbReference>
<dbReference type="Gene3D" id="3.30.450.40">
    <property type="match status" value="1"/>
</dbReference>
<evidence type="ECO:0000256" key="2">
    <source>
        <dbReference type="ARBA" id="ARBA00023125"/>
    </source>
</evidence>
<dbReference type="SUPFAM" id="SSF46894">
    <property type="entry name" value="C-terminal effector domain of the bipartite response regulators"/>
    <property type="match status" value="1"/>
</dbReference>
<dbReference type="RefSeq" id="WP_200315654.1">
    <property type="nucleotide sequence ID" value="NZ_JAENJH010000001.1"/>
</dbReference>
<feature type="domain" description="HTH luxR-type" evidence="4">
    <location>
        <begin position="212"/>
        <end position="277"/>
    </location>
</feature>
<evidence type="ECO:0000256" key="1">
    <source>
        <dbReference type="ARBA" id="ARBA00023015"/>
    </source>
</evidence>
<protein>
    <submittedName>
        <fullName evidence="5">GAF domain-containing protein</fullName>
    </submittedName>
</protein>
<accession>A0A934QNW7</accession>
<dbReference type="PANTHER" id="PTHR44688">
    <property type="entry name" value="DNA-BINDING TRANSCRIPTIONAL ACTIVATOR DEVR_DOSR"/>
    <property type="match status" value="1"/>
</dbReference>
<dbReference type="AlphaFoldDB" id="A0A934QNW7"/>
<comment type="caution">
    <text evidence="5">The sequence shown here is derived from an EMBL/GenBank/DDBJ whole genome shotgun (WGS) entry which is preliminary data.</text>
</comment>
<dbReference type="SUPFAM" id="SSF55781">
    <property type="entry name" value="GAF domain-like"/>
    <property type="match status" value="1"/>
</dbReference>
<dbReference type="PROSITE" id="PS00622">
    <property type="entry name" value="HTH_LUXR_1"/>
    <property type="match status" value="1"/>
</dbReference>
<sequence length="280" mass="30081">MPVASTRELDRLLSRGVRGLRADCAVDLAFGGPLDADGASMTIRHLDGNLGQSLRHLRVRRGAGLGGKALALGRPVAVSDYFAAPHIVHAYDRAVAPERVDTALAMPVRLHGSAVGLLYLARRDPLPFGDRTLARADAAVRALERELEIELEVQRRVAAQAATHSLDPHALDALLTQLESAIELVGDDAARQRLHEVCDGLLRVTGAQRPAQPGERGPLSRREVQVLQQVAAGASNNDIAAALGLMPNTVKAYVRSAMRKLDATNRTHAAFLARARRLID</sequence>
<dbReference type="Pfam" id="PF00196">
    <property type="entry name" value="GerE"/>
    <property type="match status" value="1"/>
</dbReference>
<dbReference type="Proteomes" id="UP000635245">
    <property type="component" value="Unassembled WGS sequence"/>
</dbReference>
<dbReference type="InterPro" id="IPR029016">
    <property type="entry name" value="GAF-like_dom_sf"/>
</dbReference>
<proteinExistence type="predicted"/>
<gene>
    <name evidence="5" type="ORF">JHE00_06440</name>
</gene>
<keyword evidence="3" id="KW-0804">Transcription</keyword>
<dbReference type="CDD" id="cd06170">
    <property type="entry name" value="LuxR_C_like"/>
    <property type="match status" value="1"/>
</dbReference>
<keyword evidence="1" id="KW-0805">Transcription regulation</keyword>
<organism evidence="5 6">
    <name type="scientific">Prauserella cavernicola</name>
    <dbReference type="NCBI Taxonomy" id="2800127"/>
    <lineage>
        <taxon>Bacteria</taxon>
        <taxon>Bacillati</taxon>
        <taxon>Actinomycetota</taxon>
        <taxon>Actinomycetes</taxon>
        <taxon>Pseudonocardiales</taxon>
        <taxon>Pseudonocardiaceae</taxon>
        <taxon>Prauserella</taxon>
    </lineage>
</organism>
<dbReference type="PRINTS" id="PR00038">
    <property type="entry name" value="HTHLUXR"/>
</dbReference>
<evidence type="ECO:0000259" key="4">
    <source>
        <dbReference type="PROSITE" id="PS50043"/>
    </source>
</evidence>
<dbReference type="Gene3D" id="1.10.10.10">
    <property type="entry name" value="Winged helix-like DNA-binding domain superfamily/Winged helix DNA-binding domain"/>
    <property type="match status" value="1"/>
</dbReference>
<dbReference type="PANTHER" id="PTHR44688:SF16">
    <property type="entry name" value="DNA-BINDING TRANSCRIPTIONAL ACTIVATOR DEVR_DOSR"/>
    <property type="match status" value="1"/>
</dbReference>
<dbReference type="InterPro" id="IPR016032">
    <property type="entry name" value="Sig_transdc_resp-reg_C-effctor"/>
</dbReference>
<evidence type="ECO:0000256" key="3">
    <source>
        <dbReference type="ARBA" id="ARBA00023163"/>
    </source>
</evidence>
<name>A0A934QNW7_9PSEU</name>
<dbReference type="GO" id="GO:0006355">
    <property type="term" value="P:regulation of DNA-templated transcription"/>
    <property type="evidence" value="ECO:0007669"/>
    <property type="project" value="InterPro"/>
</dbReference>
<dbReference type="SMART" id="SM00421">
    <property type="entry name" value="HTH_LUXR"/>
    <property type="match status" value="1"/>
</dbReference>
<dbReference type="EMBL" id="JAENJH010000001">
    <property type="protein sequence ID" value="MBK1783965.1"/>
    <property type="molecule type" value="Genomic_DNA"/>
</dbReference>
<dbReference type="GO" id="GO:0003677">
    <property type="term" value="F:DNA binding"/>
    <property type="evidence" value="ECO:0007669"/>
    <property type="project" value="UniProtKB-KW"/>
</dbReference>
<reference evidence="5" key="1">
    <citation type="submission" date="2020-12" db="EMBL/GenBank/DDBJ databases">
        <title>Prauserella sp. ASG 168, a novel actinomycete isolated from cave rock.</title>
        <authorList>
            <person name="Suriyachadkun C."/>
        </authorList>
    </citation>
    <scope>NUCLEOTIDE SEQUENCE</scope>
    <source>
        <strain evidence="5">ASG 168</strain>
    </source>
</reference>
<dbReference type="InterPro" id="IPR000792">
    <property type="entry name" value="Tscrpt_reg_LuxR_C"/>
</dbReference>
<evidence type="ECO:0000313" key="5">
    <source>
        <dbReference type="EMBL" id="MBK1783965.1"/>
    </source>
</evidence>
<dbReference type="InterPro" id="IPR003018">
    <property type="entry name" value="GAF"/>
</dbReference>
<dbReference type="PROSITE" id="PS50043">
    <property type="entry name" value="HTH_LUXR_2"/>
    <property type="match status" value="1"/>
</dbReference>